<reference evidence="2 3" key="1">
    <citation type="submission" date="2016-10" db="EMBL/GenBank/DDBJ databases">
        <title>Draft Genome sequence of Alkanindiges sp. strain H1.</title>
        <authorList>
            <person name="Subhash Y."/>
            <person name="Lee S."/>
        </authorList>
    </citation>
    <scope>NUCLEOTIDE SEQUENCE [LARGE SCALE GENOMIC DNA]</scope>
    <source>
        <strain evidence="2 3">H1</strain>
    </source>
</reference>
<evidence type="ECO:0000256" key="1">
    <source>
        <dbReference type="SAM" id="MobiDB-lite"/>
    </source>
</evidence>
<feature type="region of interest" description="Disordered" evidence="1">
    <location>
        <begin position="345"/>
        <end position="434"/>
    </location>
</feature>
<protein>
    <recommendedName>
        <fullName evidence="4">Lipoprotein</fullName>
    </recommendedName>
</protein>
<keyword evidence="3" id="KW-1185">Reference proteome</keyword>
<name>A0A1S8CZV3_9GAMM</name>
<gene>
    <name evidence="2" type="ORF">BKE30_01430</name>
</gene>
<dbReference type="PROSITE" id="PS51257">
    <property type="entry name" value="PROKAR_LIPOPROTEIN"/>
    <property type="match status" value="1"/>
</dbReference>
<dbReference type="EMBL" id="MLCN01000003">
    <property type="protein sequence ID" value="ONG42188.1"/>
    <property type="molecule type" value="Genomic_DNA"/>
</dbReference>
<evidence type="ECO:0000313" key="2">
    <source>
        <dbReference type="EMBL" id="ONG42188.1"/>
    </source>
</evidence>
<accession>A0A1S8CZV3</accession>
<evidence type="ECO:0000313" key="3">
    <source>
        <dbReference type="Proteomes" id="UP000192132"/>
    </source>
</evidence>
<dbReference type="AlphaFoldDB" id="A0A1S8CZV3"/>
<feature type="compositionally biased region" description="Low complexity" evidence="1">
    <location>
        <begin position="359"/>
        <end position="396"/>
    </location>
</feature>
<dbReference type="STRING" id="1907941.BKE30_01430"/>
<organism evidence="2 3">
    <name type="scientific">Alkanindiges hydrocarboniclasticus</name>
    <dbReference type="NCBI Taxonomy" id="1907941"/>
    <lineage>
        <taxon>Bacteria</taxon>
        <taxon>Pseudomonadati</taxon>
        <taxon>Pseudomonadota</taxon>
        <taxon>Gammaproteobacteria</taxon>
        <taxon>Moraxellales</taxon>
        <taxon>Moraxellaceae</taxon>
        <taxon>Alkanindiges</taxon>
    </lineage>
</organism>
<proteinExistence type="predicted"/>
<sequence>MSTARRIRQGMVTAATAAFLLSGCSQIIKGGANIALGFAERHIVPPIIAMDDADMACASGNATTPLIMSTKAMGADPAKIGVLLYTSAGVCAENNALNAELRYMRAAKANQIEEAKDARIEQKRWAETAARRQYAAYLLFAEHYEAKYKIKLGDQCPSMKSDLDKTVYLMGMVSGLQAVTNDINAGGTVNVPKDIAAIVERGMSCVNNEQFWGAPNAIRAAIWTLLPGAGDGKPDPWQVMKESSAIGERGGVRLPQALYVIAAQATGDKDKLRDALRTYGHSIEEGKPVNENYRLVDAIARQMIQNASDRYWTENTGMRTPEDGYNRFWDESAVDDSGLSLDNLLDDSVDTGTAPAANSTETVAPEAAPAADTATDAAPEETAPANATAPSTDSSTETAAPVTDEGMPASNTVPDTGNDADMIEDTDSAEAAAN</sequence>
<evidence type="ECO:0008006" key="4">
    <source>
        <dbReference type="Google" id="ProtNLM"/>
    </source>
</evidence>
<comment type="caution">
    <text evidence="2">The sequence shown here is derived from an EMBL/GenBank/DDBJ whole genome shotgun (WGS) entry which is preliminary data.</text>
</comment>
<dbReference type="Proteomes" id="UP000192132">
    <property type="component" value="Unassembled WGS sequence"/>
</dbReference>